<evidence type="ECO:0000256" key="1">
    <source>
        <dbReference type="ARBA" id="ARBA00004141"/>
    </source>
</evidence>
<evidence type="ECO:0000256" key="3">
    <source>
        <dbReference type="ARBA" id="ARBA00022692"/>
    </source>
</evidence>
<protein>
    <submittedName>
        <fullName evidence="7">AQPN</fullName>
    </submittedName>
</protein>
<dbReference type="Gene3D" id="1.20.1080.10">
    <property type="entry name" value="Glycerol uptake facilitator protein"/>
    <property type="match status" value="2"/>
</dbReference>
<dbReference type="EMBL" id="HG994586">
    <property type="protein sequence ID" value="CAF2995642.1"/>
    <property type="molecule type" value="Genomic_DNA"/>
</dbReference>
<evidence type="ECO:0000313" key="7">
    <source>
        <dbReference type="EMBL" id="CAF2995642.1"/>
    </source>
</evidence>
<dbReference type="PRINTS" id="PR00783">
    <property type="entry name" value="MINTRINSICP"/>
</dbReference>
<keyword evidence="6" id="KW-0813">Transport</keyword>
<evidence type="ECO:0000256" key="2">
    <source>
        <dbReference type="ARBA" id="ARBA00006175"/>
    </source>
</evidence>
<accession>A0A7R8D715</accession>
<dbReference type="PANTHER" id="PTHR19139:SF199">
    <property type="entry name" value="MIP17260P"/>
    <property type="match status" value="1"/>
</dbReference>
<keyword evidence="8" id="KW-1185">Reference proteome</keyword>
<proteinExistence type="inferred from homology"/>
<comment type="similarity">
    <text evidence="2 6">Belongs to the MIP/aquaporin (TC 1.A.8) family.</text>
</comment>
<dbReference type="AlphaFoldDB" id="A0A7R8D715"/>
<organism evidence="7 8">
    <name type="scientific">Lepeophtheirus salmonis</name>
    <name type="common">Salmon louse</name>
    <name type="synonym">Caligus salmonis</name>
    <dbReference type="NCBI Taxonomy" id="72036"/>
    <lineage>
        <taxon>Eukaryota</taxon>
        <taxon>Metazoa</taxon>
        <taxon>Ecdysozoa</taxon>
        <taxon>Arthropoda</taxon>
        <taxon>Crustacea</taxon>
        <taxon>Multicrustacea</taxon>
        <taxon>Hexanauplia</taxon>
        <taxon>Copepoda</taxon>
        <taxon>Siphonostomatoida</taxon>
        <taxon>Caligidae</taxon>
        <taxon>Lepeophtheirus</taxon>
    </lineage>
</organism>
<sequence>MCLKPCHLSVLCSNVDENGEIISHLCDRKYCILSQRNGAKRSMELFSEKMKESSNKRFNPVVVCDSVMVPIDLVDRGKAEFSNIKVVAMEEDVNGNQFTTCEDKFDSCNLVPLEKEVALRKVARMESISLGRGVSNAIALENATKIVSIIWNRFDYLTCYNSERTASLKRGIVFLRYSLPQLNTSISPKQVLHWDNMPSRFILALPKIGLDEIKNPLWLIKCFMAEFIGTFILVLIGCGSCIGGHSAEIVRISFAFGIGVANSSSELRSYIRVSCESCSLAAAFILYLISNKSVRGADRIGMTSIDENLNQLQGFAVEFFIVFILVLVVFGAAADENNEVKGSAPLAIGLAITCCHLLAIPFTGSSMNPARTFGPAVILNDWKDHWVYWVGPIMGGVAASYTYQLFFQAPSKQRPSHSLAERIRNC</sequence>
<evidence type="ECO:0000256" key="5">
    <source>
        <dbReference type="ARBA" id="ARBA00023136"/>
    </source>
</evidence>
<dbReference type="GO" id="GO:0005886">
    <property type="term" value="C:plasma membrane"/>
    <property type="evidence" value="ECO:0007669"/>
    <property type="project" value="TreeGrafter"/>
</dbReference>
<keyword evidence="3 6" id="KW-0812">Transmembrane</keyword>
<keyword evidence="4" id="KW-1133">Transmembrane helix</keyword>
<dbReference type="OrthoDB" id="3222at2759"/>
<evidence type="ECO:0000313" key="8">
    <source>
        <dbReference type="Proteomes" id="UP000675881"/>
    </source>
</evidence>
<evidence type="ECO:0000256" key="4">
    <source>
        <dbReference type="ARBA" id="ARBA00022989"/>
    </source>
</evidence>
<gene>
    <name evidence="7" type="ORF">LSAA_12830</name>
</gene>
<dbReference type="PANTHER" id="PTHR19139">
    <property type="entry name" value="AQUAPORIN TRANSPORTER"/>
    <property type="match status" value="1"/>
</dbReference>
<dbReference type="InterPro" id="IPR000425">
    <property type="entry name" value="MIP"/>
</dbReference>
<reference evidence="7" key="1">
    <citation type="submission" date="2021-02" db="EMBL/GenBank/DDBJ databases">
        <authorList>
            <person name="Bekaert M."/>
        </authorList>
    </citation>
    <scope>NUCLEOTIDE SEQUENCE</scope>
    <source>
        <strain evidence="7">IoA-00</strain>
    </source>
</reference>
<dbReference type="InterPro" id="IPR034294">
    <property type="entry name" value="Aquaporin_transptr"/>
</dbReference>
<dbReference type="SUPFAM" id="SSF81338">
    <property type="entry name" value="Aquaporin-like"/>
    <property type="match status" value="1"/>
</dbReference>
<dbReference type="Pfam" id="PF00230">
    <property type="entry name" value="MIP"/>
    <property type="match status" value="1"/>
</dbReference>
<comment type="subcellular location">
    <subcellularLocation>
        <location evidence="1">Membrane</location>
        <topology evidence="1">Multi-pass membrane protein</topology>
    </subcellularLocation>
</comment>
<dbReference type="GO" id="GO:0015250">
    <property type="term" value="F:water channel activity"/>
    <property type="evidence" value="ECO:0007669"/>
    <property type="project" value="TreeGrafter"/>
</dbReference>
<name>A0A7R8D715_LEPSM</name>
<dbReference type="Proteomes" id="UP000675881">
    <property type="component" value="Chromosome 7"/>
</dbReference>
<evidence type="ECO:0000256" key="6">
    <source>
        <dbReference type="RuleBase" id="RU000477"/>
    </source>
</evidence>
<keyword evidence="5" id="KW-0472">Membrane</keyword>
<dbReference type="InterPro" id="IPR023271">
    <property type="entry name" value="Aquaporin-like"/>
</dbReference>